<dbReference type="Pfam" id="PF20415">
    <property type="entry name" value="DUF6699"/>
    <property type="match status" value="1"/>
</dbReference>
<feature type="compositionally biased region" description="Basic residues" evidence="1">
    <location>
        <begin position="790"/>
        <end position="799"/>
    </location>
</feature>
<proteinExistence type="predicted"/>
<organism evidence="3 4">
    <name type="scientific">Psilocybe cf. subviscida</name>
    <dbReference type="NCBI Taxonomy" id="2480587"/>
    <lineage>
        <taxon>Eukaryota</taxon>
        <taxon>Fungi</taxon>
        <taxon>Dikarya</taxon>
        <taxon>Basidiomycota</taxon>
        <taxon>Agaricomycotina</taxon>
        <taxon>Agaricomycetes</taxon>
        <taxon>Agaricomycetidae</taxon>
        <taxon>Agaricales</taxon>
        <taxon>Agaricineae</taxon>
        <taxon>Strophariaceae</taxon>
        <taxon>Psilocybe</taxon>
    </lineage>
</organism>
<feature type="compositionally biased region" description="Low complexity" evidence="1">
    <location>
        <begin position="457"/>
        <end position="471"/>
    </location>
</feature>
<dbReference type="InterPro" id="IPR046522">
    <property type="entry name" value="DUF6699"/>
</dbReference>
<name>A0A8H5AXH3_9AGAR</name>
<dbReference type="AlphaFoldDB" id="A0A8H5AXH3"/>
<dbReference type="EMBL" id="JAACJJ010000056">
    <property type="protein sequence ID" value="KAF5312799.1"/>
    <property type="molecule type" value="Genomic_DNA"/>
</dbReference>
<feature type="region of interest" description="Disordered" evidence="1">
    <location>
        <begin position="1"/>
        <end position="30"/>
    </location>
</feature>
<evidence type="ECO:0000259" key="2">
    <source>
        <dbReference type="Pfam" id="PF20415"/>
    </source>
</evidence>
<protein>
    <recommendedName>
        <fullName evidence="2">DUF6699 domain-containing protein</fullName>
    </recommendedName>
</protein>
<evidence type="ECO:0000313" key="4">
    <source>
        <dbReference type="Proteomes" id="UP000567179"/>
    </source>
</evidence>
<feature type="domain" description="DUF6699" evidence="2">
    <location>
        <begin position="1058"/>
        <end position="1192"/>
    </location>
</feature>
<feature type="compositionally biased region" description="Basic and acidic residues" evidence="1">
    <location>
        <begin position="778"/>
        <end position="789"/>
    </location>
</feature>
<evidence type="ECO:0000256" key="1">
    <source>
        <dbReference type="SAM" id="MobiDB-lite"/>
    </source>
</evidence>
<dbReference type="Proteomes" id="UP000567179">
    <property type="component" value="Unassembled WGS sequence"/>
</dbReference>
<reference evidence="3 4" key="1">
    <citation type="journal article" date="2020" name="ISME J.">
        <title>Uncovering the hidden diversity of litter-decomposition mechanisms in mushroom-forming fungi.</title>
        <authorList>
            <person name="Floudas D."/>
            <person name="Bentzer J."/>
            <person name="Ahren D."/>
            <person name="Johansson T."/>
            <person name="Persson P."/>
            <person name="Tunlid A."/>
        </authorList>
    </citation>
    <scope>NUCLEOTIDE SEQUENCE [LARGE SCALE GENOMIC DNA]</scope>
    <source>
        <strain evidence="3 4">CBS 101986</strain>
    </source>
</reference>
<accession>A0A8H5AXH3</accession>
<sequence length="1207" mass="131360">MPWSPWKKEDDGKKYGADPGSSEISTISSSSNSVTVTENATVLTPSPAVSTPSYDVETLNGLQTAPDAAAALPTAPGVVPVGFVQGMFQHASNTRIGKAVFHICMFPFHYLDGIIEPFVEDGSNPPPSSDATNCPESATVFHVAANSHPESFGASSASFNLPNNPIPTPQTGPEIYVRHLITQNRGYPLWIPSPNRRLPSTYRVSGVGFGDVGILMPEGGFSFLFNVVHDVKHPINASRQLPEGFTPFTAWNPGDVEEYEEFSAGSYLADGSVERIDSGDDRCKTTLKSSASEAAVLMMPEPVYLSKLQNIAPLRKYVRNNIRSWYSFVKQDLGRDINNGELRVVYGCRKSAGFGLATVPSRENADASTELTFTTDEATGCKYRWRHRGSAEVKAGPSLAESQDITAQRDIPDTEAHATIINQCLFVSTIDFTLPEEEWQSITLGDPVATSQQWPGSRSTSSPPSHSTLSSGEATSNLGNSDISRRDQGANTSRPQDTSTTVAHNEIEVWPFVTPPKRPFHPSDFLASFLLQAIPHATSVSLCSDDWGPGMTDSVDTVAALISNVLSFNDICENNGMVYLEHNDRGMVINPLGLISPSGIQRLWTEWRNQHKLNLCWLELDGEVTRVLTPSFPEFVESQRLSAVEASVLRAAAPLPLPIDSTSEPHKAVEDGPADETHLVVSSEDLNATETCEDGVRVKHSATYDSSSNHTPCAEVAEERSVSPERANIGLSDANSRSRSRTPEMQMIAGPNHMEVEDVQETNPESALTQPEVETDPQSDKSEDVDFPSHRWKPKRKRTSSMDSEAGGRSSPPYSVARDSEMLGAGVHTSPCPQREWSVPLPAILTGGCTVDEDAVMQDVQAGPAEVVGPVRVVSPTRATDSLPTRSEDTPPTMDVQETEPMLLDEPVPLSVTDISPTGPTPVSVPLESAVLAMSAPSVPAPGPSPQSEAPKLPADFATRQQYQRLVLRNAFDPPTPPASPPPSEMPAVTTEPPLMEAAKEITEQTMDADKLVTERQRQTIASFTQLTAIAQELSHLAIHPLLIYSQHEVRPGHVTPLMWDLHDIPDDVHLVDNPDEPLTLEHLEEDATRPSLTSLTITCGVFPADWPIIIKNRSGINVNDVLQAIYTAIHLRISHAEWDEFSAHVRARIIIAFEERCTKSKDSKATRQYGILRIDCLLQHTSFAGLSVSPDEEDTCILTLRRSVSG</sequence>
<dbReference type="OrthoDB" id="3144234at2759"/>
<comment type="caution">
    <text evidence="3">The sequence shown here is derived from an EMBL/GenBank/DDBJ whole genome shotgun (WGS) entry which is preliminary data.</text>
</comment>
<feature type="compositionally biased region" description="Polar residues" evidence="1">
    <location>
        <begin position="489"/>
        <end position="502"/>
    </location>
</feature>
<evidence type="ECO:0000313" key="3">
    <source>
        <dbReference type="EMBL" id="KAF5312799.1"/>
    </source>
</evidence>
<gene>
    <name evidence="3" type="ORF">D9619_003674</name>
</gene>
<feature type="region of interest" description="Disordered" evidence="1">
    <location>
        <begin position="703"/>
        <end position="817"/>
    </location>
</feature>
<feature type="region of interest" description="Disordered" evidence="1">
    <location>
        <begin position="448"/>
        <end position="502"/>
    </location>
</feature>
<keyword evidence="4" id="KW-1185">Reference proteome</keyword>
<feature type="compositionally biased region" description="Low complexity" evidence="1">
    <location>
        <begin position="21"/>
        <end position="30"/>
    </location>
</feature>
<feature type="compositionally biased region" description="Polar residues" evidence="1">
    <location>
        <begin position="472"/>
        <end position="482"/>
    </location>
</feature>
<feature type="compositionally biased region" description="Basic and acidic residues" evidence="1">
    <location>
        <begin position="1"/>
        <end position="16"/>
    </location>
</feature>